<dbReference type="InterPro" id="IPR057734">
    <property type="entry name" value="UBE2O-like_SH3-C"/>
</dbReference>
<sequence length="72" mass="7842">MRLLNAGQTVAFSSKFLKSTQAHELARSRGEVLEVASSGGLVLVAVRWSDGRVTRALHQNLVAVDRMHLEAV</sequence>
<dbReference type="EMBL" id="LR796364">
    <property type="protein sequence ID" value="CAB4138832.1"/>
    <property type="molecule type" value="Genomic_DNA"/>
</dbReference>
<gene>
    <name evidence="2" type="ORF">UFOVP348_5</name>
</gene>
<protein>
    <recommendedName>
        <fullName evidence="1">UBE2O-like SH3-C domain-containing protein</fullName>
    </recommendedName>
</protein>
<name>A0A6J5LY96_9CAUD</name>
<feature type="domain" description="UBE2O-like SH3-C" evidence="1">
    <location>
        <begin position="6"/>
        <end position="65"/>
    </location>
</feature>
<organism evidence="2">
    <name type="scientific">uncultured Caudovirales phage</name>
    <dbReference type="NCBI Taxonomy" id="2100421"/>
    <lineage>
        <taxon>Viruses</taxon>
        <taxon>Duplodnaviria</taxon>
        <taxon>Heunggongvirae</taxon>
        <taxon>Uroviricota</taxon>
        <taxon>Caudoviricetes</taxon>
        <taxon>Peduoviridae</taxon>
        <taxon>Maltschvirus</taxon>
        <taxon>Maltschvirus maltsch</taxon>
    </lineage>
</organism>
<evidence type="ECO:0000313" key="2">
    <source>
        <dbReference type="EMBL" id="CAB4138832.1"/>
    </source>
</evidence>
<dbReference type="Pfam" id="PF23044">
    <property type="entry name" value="SH3-C_UBE2O"/>
    <property type="match status" value="1"/>
</dbReference>
<proteinExistence type="predicted"/>
<reference evidence="2" key="1">
    <citation type="submission" date="2020-04" db="EMBL/GenBank/DDBJ databases">
        <authorList>
            <person name="Chiriac C."/>
            <person name="Salcher M."/>
            <person name="Ghai R."/>
            <person name="Kavagutti S V."/>
        </authorList>
    </citation>
    <scope>NUCLEOTIDE SEQUENCE</scope>
</reference>
<evidence type="ECO:0000259" key="1">
    <source>
        <dbReference type="Pfam" id="PF23044"/>
    </source>
</evidence>
<accession>A0A6J5LY96</accession>